<reference evidence="1" key="1">
    <citation type="journal article" date="2014" name="Front. Microbiol.">
        <title>High frequency of phylogenetically diverse reductive dehalogenase-homologous genes in deep subseafloor sedimentary metagenomes.</title>
        <authorList>
            <person name="Kawai M."/>
            <person name="Futagami T."/>
            <person name="Toyoda A."/>
            <person name="Takaki Y."/>
            <person name="Nishi S."/>
            <person name="Hori S."/>
            <person name="Arai W."/>
            <person name="Tsubouchi T."/>
            <person name="Morono Y."/>
            <person name="Uchiyama I."/>
            <person name="Ito T."/>
            <person name="Fujiyama A."/>
            <person name="Inagaki F."/>
            <person name="Takami H."/>
        </authorList>
    </citation>
    <scope>NUCLEOTIDE SEQUENCE</scope>
    <source>
        <strain evidence="1">Expedition CK06-06</strain>
    </source>
</reference>
<organism evidence="1">
    <name type="scientific">marine sediment metagenome</name>
    <dbReference type="NCBI Taxonomy" id="412755"/>
    <lineage>
        <taxon>unclassified sequences</taxon>
        <taxon>metagenomes</taxon>
        <taxon>ecological metagenomes</taxon>
    </lineage>
</organism>
<evidence type="ECO:0000313" key="1">
    <source>
        <dbReference type="EMBL" id="GAJ07931.1"/>
    </source>
</evidence>
<gene>
    <name evidence="1" type="ORF">S12H4_50683</name>
</gene>
<sequence>MDCQEIIEELHILAEGKKTDSSNEAIAEAVEIIEDWEKRRENSMKKYTVSKAAPRFIPMLLKENPKRWAIWDRKKNSWAESTTGYLFIYAKRLQTGKRKN</sequence>
<protein>
    <submittedName>
        <fullName evidence="1">Uncharacterized protein</fullName>
    </submittedName>
</protein>
<name>X1V6J4_9ZZZZ</name>
<dbReference type="EMBL" id="BARW01031948">
    <property type="protein sequence ID" value="GAJ07931.1"/>
    <property type="molecule type" value="Genomic_DNA"/>
</dbReference>
<proteinExistence type="predicted"/>
<accession>X1V6J4</accession>
<dbReference type="AlphaFoldDB" id="X1V6J4"/>
<comment type="caution">
    <text evidence="1">The sequence shown here is derived from an EMBL/GenBank/DDBJ whole genome shotgun (WGS) entry which is preliminary data.</text>
</comment>